<evidence type="ECO:0000256" key="3">
    <source>
        <dbReference type="ARBA" id="ARBA00022490"/>
    </source>
</evidence>
<feature type="binding site" evidence="8">
    <location>
        <position position="351"/>
    </location>
    <ligand>
        <name>3-phosphoshikimate</name>
        <dbReference type="ChEBI" id="CHEBI:145989"/>
    </ligand>
</feature>
<evidence type="ECO:0000256" key="8">
    <source>
        <dbReference type="HAMAP-Rule" id="MF_00210"/>
    </source>
</evidence>
<comment type="similarity">
    <text evidence="2 8">Belongs to the EPSP synthase family.</text>
</comment>
<dbReference type="SUPFAM" id="SSF55205">
    <property type="entry name" value="EPT/RTPC-like"/>
    <property type="match status" value="1"/>
</dbReference>
<comment type="catalytic activity">
    <reaction evidence="7">
        <text>3-phosphoshikimate + phosphoenolpyruvate = 5-O-(1-carboxyvinyl)-3-phosphoshikimate + phosphate</text>
        <dbReference type="Rhea" id="RHEA:21256"/>
        <dbReference type="ChEBI" id="CHEBI:43474"/>
        <dbReference type="ChEBI" id="CHEBI:57701"/>
        <dbReference type="ChEBI" id="CHEBI:58702"/>
        <dbReference type="ChEBI" id="CHEBI:145989"/>
        <dbReference type="EC" id="2.5.1.19"/>
    </reaction>
    <physiologicalReaction direction="left-to-right" evidence="7">
        <dbReference type="Rhea" id="RHEA:21257"/>
    </physiologicalReaction>
</comment>
<comment type="caution">
    <text evidence="8">Lacks conserved residue(s) required for the propagation of feature annotation.</text>
</comment>
<feature type="binding site" evidence="8">
    <location>
        <position position="173"/>
    </location>
    <ligand>
        <name>phosphoenolpyruvate</name>
        <dbReference type="ChEBI" id="CHEBI:58702"/>
    </ligand>
</feature>
<dbReference type="InterPro" id="IPR013792">
    <property type="entry name" value="RNA3'P_cycl/enolpyr_Trfase_a/b"/>
</dbReference>
<dbReference type="GO" id="GO:0005737">
    <property type="term" value="C:cytoplasm"/>
    <property type="evidence" value="ECO:0007669"/>
    <property type="project" value="UniProtKB-SubCell"/>
</dbReference>
<dbReference type="GO" id="GO:0009423">
    <property type="term" value="P:chorismate biosynthetic process"/>
    <property type="evidence" value="ECO:0007669"/>
    <property type="project" value="UniProtKB-UniRule"/>
</dbReference>
<dbReference type="AlphaFoldDB" id="A0A7T5R295"/>
<feature type="binding site" evidence="8">
    <location>
        <position position="399"/>
    </location>
    <ligand>
        <name>phosphoenolpyruvate</name>
        <dbReference type="ChEBI" id="CHEBI:58702"/>
    </ligand>
</feature>
<dbReference type="Gene3D" id="3.65.10.10">
    <property type="entry name" value="Enolpyruvate transferase domain"/>
    <property type="match status" value="2"/>
</dbReference>
<feature type="binding site" evidence="8">
    <location>
        <position position="171"/>
    </location>
    <ligand>
        <name>3-phosphoshikimate</name>
        <dbReference type="ChEBI" id="CHEBI:145989"/>
    </ligand>
</feature>
<dbReference type="InterPro" id="IPR006264">
    <property type="entry name" value="EPSP_synthase"/>
</dbReference>
<dbReference type="HAMAP" id="MF_00210">
    <property type="entry name" value="EPSP_synth"/>
    <property type="match status" value="1"/>
</dbReference>
<name>A0A7T5R295_9BACT</name>
<evidence type="ECO:0000313" key="11">
    <source>
        <dbReference type="Proteomes" id="UP000595362"/>
    </source>
</evidence>
<dbReference type="EC" id="2.5.1.19" evidence="8"/>
<gene>
    <name evidence="8 10" type="primary">aroA</name>
    <name evidence="10" type="ORF">HYS17_00175</name>
</gene>
<evidence type="ECO:0000256" key="5">
    <source>
        <dbReference type="ARBA" id="ARBA00022679"/>
    </source>
</evidence>
<dbReference type="PANTHER" id="PTHR21090">
    <property type="entry name" value="AROM/DEHYDROQUINATE SYNTHASE"/>
    <property type="match status" value="1"/>
</dbReference>
<dbReference type="EMBL" id="CP066681">
    <property type="protein sequence ID" value="QQG36245.1"/>
    <property type="molecule type" value="Genomic_DNA"/>
</dbReference>
<evidence type="ECO:0000259" key="9">
    <source>
        <dbReference type="Pfam" id="PF00275"/>
    </source>
</evidence>
<evidence type="ECO:0000256" key="7">
    <source>
        <dbReference type="ARBA" id="ARBA00044633"/>
    </source>
</evidence>
<dbReference type="Pfam" id="PF00275">
    <property type="entry name" value="EPSP_synthase"/>
    <property type="match status" value="1"/>
</dbReference>
<protein>
    <recommendedName>
        <fullName evidence="8">3-phosphoshikimate 1-carboxyvinyltransferase</fullName>
        <ecNumber evidence="8">2.5.1.19</ecNumber>
    </recommendedName>
    <alternativeName>
        <fullName evidence="8">5-enolpyruvylshikimate-3-phosphate synthase</fullName>
        <shortName evidence="8">EPSP synthase</shortName>
        <shortName evidence="8">EPSPS</shortName>
    </alternativeName>
</protein>
<accession>A0A7T5R295</accession>
<dbReference type="Proteomes" id="UP000595362">
    <property type="component" value="Chromosome"/>
</dbReference>
<dbReference type="PANTHER" id="PTHR21090:SF5">
    <property type="entry name" value="PENTAFUNCTIONAL AROM POLYPEPTIDE"/>
    <property type="match status" value="1"/>
</dbReference>
<feature type="binding site" evidence="8">
    <location>
        <position position="324"/>
    </location>
    <ligand>
        <name>3-phosphoshikimate</name>
        <dbReference type="ChEBI" id="CHEBI:145989"/>
    </ligand>
</feature>
<evidence type="ECO:0000256" key="2">
    <source>
        <dbReference type="ARBA" id="ARBA00009948"/>
    </source>
</evidence>
<dbReference type="NCBIfam" id="TIGR01356">
    <property type="entry name" value="aroA"/>
    <property type="match status" value="1"/>
</dbReference>
<feature type="binding site" evidence="8">
    <location>
        <position position="26"/>
    </location>
    <ligand>
        <name>3-phosphoshikimate</name>
        <dbReference type="ChEBI" id="CHEBI:145989"/>
    </ligand>
</feature>
<dbReference type="InterPro" id="IPR036968">
    <property type="entry name" value="Enolpyruvate_Tfrase_sf"/>
</dbReference>
<dbReference type="PROSITE" id="PS00104">
    <property type="entry name" value="EPSP_SYNTHASE_1"/>
    <property type="match status" value="1"/>
</dbReference>
<feature type="binding site" evidence="8">
    <location>
        <position position="173"/>
    </location>
    <ligand>
        <name>3-phosphoshikimate</name>
        <dbReference type="ChEBI" id="CHEBI:145989"/>
    </ligand>
</feature>
<keyword evidence="5 8" id="KW-0808">Transferase</keyword>
<dbReference type="GO" id="GO:0009073">
    <property type="term" value="P:aromatic amino acid family biosynthetic process"/>
    <property type="evidence" value="ECO:0007669"/>
    <property type="project" value="UniProtKB-KW"/>
</dbReference>
<dbReference type="CDD" id="cd01556">
    <property type="entry name" value="EPSP_synthase"/>
    <property type="match status" value="1"/>
</dbReference>
<dbReference type="UniPathway" id="UPA00053">
    <property type="reaction ID" value="UER00089"/>
</dbReference>
<evidence type="ECO:0000313" key="10">
    <source>
        <dbReference type="EMBL" id="QQG36245.1"/>
    </source>
</evidence>
<proteinExistence type="inferred from homology"/>
<evidence type="ECO:0000256" key="1">
    <source>
        <dbReference type="ARBA" id="ARBA00004811"/>
    </source>
</evidence>
<sequence>MTLATPLISRKSGPLTGTTKIPGDKSISHRSLMFGALAEGETMISGLLEGEDVMNTAAAMRALGARIIDDSDGLWRVQGIGIGNLKEPTDILDMGNSGTSTRLLLGICASHELNAIFTGDKSLIKRPMKRVMEPLTRMGAQFLSRDGGRLPLAIKGTAAAKGIEYTLPVASAQVKSAILLAGLNAQGTTTVIERHATRDHSENMLRHFGVDVDIAKAPEGEAISVRGGAKLLGCAVDVPGDPSSGAFPAVAACIVPDSAIRLQRICVNPRRDGIYKTLKEMGADITYVKVETDAGEPVTDIVIRYNGALKGIDVPPERVPSMIDEFPVLAMAAACANGVTRMTNLAELRIKESDRLKMIADGLIACGVKLEMDEDSLTVYGNGKPPRGGALIETALDHRIAMSFLVLGLVSDEPLQIDDGAPIRTSFPNFIKLMNECGGMIEAAEPKAA</sequence>
<evidence type="ECO:0000256" key="6">
    <source>
        <dbReference type="ARBA" id="ARBA00023141"/>
    </source>
</evidence>
<comment type="pathway">
    <text evidence="1 8">Metabolic intermediate biosynthesis; chorismate biosynthesis; chorismate from D-erythrose 4-phosphate and phosphoenolpyruvate: step 6/7.</text>
</comment>
<comment type="subcellular location">
    <subcellularLocation>
        <location evidence="8">Cytoplasm</location>
    </subcellularLocation>
</comment>
<feature type="binding site" evidence="8">
    <location>
        <position position="25"/>
    </location>
    <ligand>
        <name>phosphoenolpyruvate</name>
        <dbReference type="ChEBI" id="CHEBI:58702"/>
    </ligand>
</feature>
<organism evidence="10 11">
    <name type="scientific">Micavibrio aeruginosavorus</name>
    <dbReference type="NCBI Taxonomy" id="349221"/>
    <lineage>
        <taxon>Bacteria</taxon>
        <taxon>Pseudomonadati</taxon>
        <taxon>Bdellovibrionota</taxon>
        <taxon>Bdellovibrionia</taxon>
        <taxon>Bdellovibrionales</taxon>
        <taxon>Pseudobdellovibrionaceae</taxon>
        <taxon>Micavibrio</taxon>
    </lineage>
</organism>
<feature type="binding site" evidence="8">
    <location>
        <position position="30"/>
    </location>
    <ligand>
        <name>3-phosphoshikimate</name>
        <dbReference type="ChEBI" id="CHEBI:145989"/>
    </ligand>
</feature>
<comment type="subunit">
    <text evidence="8">Monomer.</text>
</comment>
<reference evidence="10 11" key="1">
    <citation type="submission" date="2020-07" db="EMBL/GenBank/DDBJ databases">
        <title>Huge and variable diversity of episymbiotic CPR bacteria and DPANN archaea in groundwater ecosystems.</title>
        <authorList>
            <person name="He C.Y."/>
            <person name="Keren R."/>
            <person name="Whittaker M."/>
            <person name="Farag I.F."/>
            <person name="Doudna J."/>
            <person name="Cate J.H.D."/>
            <person name="Banfield J.F."/>
        </authorList>
    </citation>
    <scope>NUCLEOTIDE SEQUENCE [LARGE SCALE GENOMIC DNA]</scope>
    <source>
        <strain evidence="10">NC_groundwater_70_Ag_B-0.1um_54_66</strain>
    </source>
</reference>
<keyword evidence="3 8" id="KW-0963">Cytoplasm</keyword>
<feature type="active site" description="Proton acceptor" evidence="8">
    <location>
        <position position="324"/>
    </location>
</feature>
<feature type="binding site" evidence="8">
    <location>
        <position position="355"/>
    </location>
    <ligand>
        <name>phosphoenolpyruvate</name>
        <dbReference type="ChEBI" id="CHEBI:58702"/>
    </ligand>
</feature>
<keyword evidence="6 8" id="KW-0057">Aromatic amino acid biosynthesis</keyword>
<feature type="domain" description="Enolpyruvate transferase" evidence="9">
    <location>
        <begin position="11"/>
        <end position="432"/>
    </location>
</feature>
<dbReference type="InterPro" id="IPR023193">
    <property type="entry name" value="EPSP_synthase_CS"/>
</dbReference>
<dbReference type="GO" id="GO:0003866">
    <property type="term" value="F:3-phosphoshikimate 1-carboxyvinyltransferase activity"/>
    <property type="evidence" value="ECO:0007669"/>
    <property type="project" value="UniProtKB-UniRule"/>
</dbReference>
<dbReference type="PIRSF" id="PIRSF000505">
    <property type="entry name" value="EPSPS"/>
    <property type="match status" value="1"/>
</dbReference>
<feature type="binding site" evidence="8">
    <location>
        <position position="126"/>
    </location>
    <ligand>
        <name>phosphoenolpyruvate</name>
        <dbReference type="ChEBI" id="CHEBI:58702"/>
    </ligand>
</feature>
<comment type="function">
    <text evidence="8">Catalyzes the transfer of the enolpyruvyl moiety of phosphoenolpyruvate (PEP) to the 5-hydroxyl of shikimate-3-phosphate (S3P) to produce enolpyruvyl shikimate-3-phosphate and inorganic phosphate.</text>
</comment>
<feature type="binding site" evidence="8">
    <location>
        <position position="25"/>
    </location>
    <ligand>
        <name>3-phosphoshikimate</name>
        <dbReference type="ChEBI" id="CHEBI:145989"/>
    </ligand>
</feature>
<feature type="binding site" evidence="8">
    <location>
        <position position="98"/>
    </location>
    <ligand>
        <name>phosphoenolpyruvate</name>
        <dbReference type="ChEBI" id="CHEBI:58702"/>
    </ligand>
</feature>
<dbReference type="InterPro" id="IPR001986">
    <property type="entry name" value="Enolpyruvate_Tfrase_dom"/>
</dbReference>
<evidence type="ECO:0000256" key="4">
    <source>
        <dbReference type="ARBA" id="ARBA00022605"/>
    </source>
</evidence>
<keyword evidence="4 8" id="KW-0028">Amino-acid biosynthesis</keyword>
<dbReference type="GO" id="GO:0008652">
    <property type="term" value="P:amino acid biosynthetic process"/>
    <property type="evidence" value="ECO:0007669"/>
    <property type="project" value="UniProtKB-KW"/>
</dbReference>
<dbReference type="FunFam" id="3.65.10.10:FF:000005">
    <property type="entry name" value="3-phosphoshikimate 1-carboxyvinyltransferase"/>
    <property type="match status" value="1"/>
</dbReference>